<reference evidence="1 2" key="1">
    <citation type="journal article" date="2012" name="Stand. Genomic Sci.">
        <title>Complete genome sequence of the melanogenic marine bacterium Marinomonas mediterranea type strain (MMB-1(T)).</title>
        <authorList>
            <person name="Lucas-Elio P."/>
            <person name="Goodwin L."/>
            <person name="Woyke T."/>
            <person name="Pitluck S."/>
            <person name="Nolan M."/>
            <person name="Kyrpides N.C."/>
            <person name="Detter J.C."/>
            <person name="Copeland A."/>
            <person name="Teshima H."/>
            <person name="Bruce D."/>
            <person name="Detter C."/>
            <person name="Tapia R."/>
            <person name="Han S."/>
            <person name="Land M.L."/>
            <person name="Ivanova N."/>
            <person name="Mikhailova N."/>
            <person name="Johnston A.W."/>
            <person name="Sanchez-Amat A."/>
        </authorList>
    </citation>
    <scope>NUCLEOTIDE SEQUENCE [LARGE SCALE GENOMIC DNA]</scope>
    <source>
        <strain evidence="2">ATCC 700492 / JCM 21426 / NBRC 103028 / MMB-1</strain>
    </source>
</reference>
<dbReference type="AlphaFoldDB" id="F2JTB8"/>
<dbReference type="RefSeq" id="WP_013660241.1">
    <property type="nucleotide sequence ID" value="NC_015276.1"/>
</dbReference>
<proteinExistence type="predicted"/>
<dbReference type="KEGG" id="mme:Marme_1061"/>
<dbReference type="OrthoDB" id="9916224at2"/>
<gene>
    <name evidence="1" type="ordered locus">Marme_1061</name>
</gene>
<protein>
    <submittedName>
        <fullName evidence="1">Uncharacterized protein</fullName>
    </submittedName>
</protein>
<name>F2JTB8_MARM1</name>
<organism evidence="1 2">
    <name type="scientific">Marinomonas mediterranea (strain ATCC 700492 / JCM 21426 / NBRC 103028 / MMB-1)</name>
    <dbReference type="NCBI Taxonomy" id="717774"/>
    <lineage>
        <taxon>Bacteria</taxon>
        <taxon>Pseudomonadati</taxon>
        <taxon>Pseudomonadota</taxon>
        <taxon>Gammaproteobacteria</taxon>
        <taxon>Oceanospirillales</taxon>
        <taxon>Oceanospirillaceae</taxon>
        <taxon>Marinomonas</taxon>
    </lineage>
</organism>
<accession>F2JTB8</accession>
<evidence type="ECO:0000313" key="2">
    <source>
        <dbReference type="Proteomes" id="UP000001062"/>
    </source>
</evidence>
<dbReference type="Proteomes" id="UP000001062">
    <property type="component" value="Chromosome"/>
</dbReference>
<dbReference type="STRING" id="717774.Marme_1061"/>
<sequence>MLSFHDNPTVEKWAHDQLAGDVYALTLVGGSRLHCDTAESTTILELHITDTIHSEALIRTVLRKRFDNAQSFARVSAQRANSGSWKLVCVEGEDAHPEVVIGLYDTLKKLVLD</sequence>
<dbReference type="PATRIC" id="fig|717774.3.peg.1102"/>
<dbReference type="EMBL" id="CP002583">
    <property type="protein sequence ID" value="ADZ90336.1"/>
    <property type="molecule type" value="Genomic_DNA"/>
</dbReference>
<evidence type="ECO:0000313" key="1">
    <source>
        <dbReference type="EMBL" id="ADZ90336.1"/>
    </source>
</evidence>
<keyword evidence="2" id="KW-1185">Reference proteome</keyword>
<dbReference type="HOGENOM" id="CLU_2130493_0_0_6"/>